<reference evidence="2 3" key="1">
    <citation type="submission" date="2017-10" db="EMBL/GenBank/DDBJ databases">
        <title>A large-scale comparative metagenomic study reveals the eutrophication-driven functional interactions in six Microcystis-epibionts communities.</title>
        <authorList>
            <person name="Li Q."/>
            <person name="Lin F."/>
        </authorList>
    </citation>
    <scope>NUCLEOTIDE SEQUENCE [LARGE SCALE GENOMIC DNA]</scope>
    <source>
        <strain evidence="2">TF09</strain>
    </source>
</reference>
<keyword evidence="1" id="KW-0812">Transmembrane</keyword>
<sequence>MNNRLVQGLADPGKSLLFFLVFGTFGLTLASDALSDLVLNRFGEYLQTHWQINPVIFRLIIFVVIIGLIILAIALSNLSRWITINRPSQVQPKPLKATFPGLIIIASPGKGISSARGAIEHHWSGGIGNLKYCWIICGGKESLKNAREMVKGLSGKGQWIDNNEMEYILSDHQDSDRQLCLFLRNLEPPNNDDPNETFKLVNSIYEKAESEGIASEEIIADYTGGTKSMTAGMVLACADPDRLLAFMRPEAYTSDGYADLTKPSIATEVKVNFQVKAAKPPR</sequence>
<name>A0A3E0L6M3_9CHRO</name>
<gene>
    <name evidence="2" type="ORF">DWQ54_08650</name>
</gene>
<keyword evidence="1" id="KW-0472">Membrane</keyword>
<protein>
    <recommendedName>
        <fullName evidence="4">CRISPR-associated protein</fullName>
    </recommendedName>
</protein>
<proteinExistence type="predicted"/>
<dbReference type="AlphaFoldDB" id="A0A3E0L6M3"/>
<dbReference type="Proteomes" id="UP000256873">
    <property type="component" value="Unassembled WGS sequence"/>
</dbReference>
<feature type="transmembrane region" description="Helical" evidence="1">
    <location>
        <begin position="16"/>
        <end position="35"/>
    </location>
</feature>
<evidence type="ECO:0000313" key="2">
    <source>
        <dbReference type="EMBL" id="REJ42957.1"/>
    </source>
</evidence>
<keyword evidence="1" id="KW-1133">Transmembrane helix</keyword>
<organism evidence="2 3">
    <name type="scientific">Microcystis flos-aquae TF09</name>
    <dbReference type="NCBI Taxonomy" id="2060473"/>
    <lineage>
        <taxon>Bacteria</taxon>
        <taxon>Bacillati</taxon>
        <taxon>Cyanobacteriota</taxon>
        <taxon>Cyanophyceae</taxon>
        <taxon>Oscillatoriophycideae</taxon>
        <taxon>Chroococcales</taxon>
        <taxon>Microcystaceae</taxon>
        <taxon>Microcystis</taxon>
    </lineage>
</organism>
<comment type="caution">
    <text evidence="2">The sequence shown here is derived from an EMBL/GenBank/DDBJ whole genome shotgun (WGS) entry which is preliminary data.</text>
</comment>
<accession>A0A3E0L6M3</accession>
<dbReference type="EMBL" id="QQWC01000002">
    <property type="protein sequence ID" value="REJ42957.1"/>
    <property type="molecule type" value="Genomic_DNA"/>
</dbReference>
<evidence type="ECO:0008006" key="4">
    <source>
        <dbReference type="Google" id="ProtNLM"/>
    </source>
</evidence>
<feature type="transmembrane region" description="Helical" evidence="1">
    <location>
        <begin position="55"/>
        <end position="78"/>
    </location>
</feature>
<evidence type="ECO:0000313" key="3">
    <source>
        <dbReference type="Proteomes" id="UP000256873"/>
    </source>
</evidence>
<evidence type="ECO:0000256" key="1">
    <source>
        <dbReference type="SAM" id="Phobius"/>
    </source>
</evidence>